<comment type="caution">
    <text evidence="1">The sequence shown here is derived from an EMBL/GenBank/DDBJ whole genome shotgun (WGS) entry which is preliminary data.</text>
</comment>
<sequence>MQNLLDDFCRLLIGGIFWCAGSVLKPGLAIALESRFPSIEAGSANTEIAAGLRNVTVTLGMLKNAQLM</sequence>
<reference evidence="1 2" key="1">
    <citation type="submission" date="2017-07" db="EMBL/GenBank/DDBJ databases">
        <title>Draft genome of Ochrobactrum lupini type strain LUP21.</title>
        <authorList>
            <person name="Krzyzanowska D.M."/>
            <person name="Jafra S."/>
        </authorList>
    </citation>
    <scope>NUCLEOTIDE SEQUENCE [LARGE SCALE GENOMIC DNA]</scope>
    <source>
        <strain evidence="1 2">LUP21</strain>
    </source>
</reference>
<accession>A0A256GAJ0</accession>
<evidence type="ECO:0000313" key="1">
    <source>
        <dbReference type="EMBL" id="OYR24103.1"/>
    </source>
</evidence>
<evidence type="ECO:0000313" key="2">
    <source>
        <dbReference type="Proteomes" id="UP000216363"/>
    </source>
</evidence>
<name>A0A256GAJ0_9HYPH</name>
<organism evidence="1 2">
    <name type="scientific">Brucella lupini</name>
    <dbReference type="NCBI Taxonomy" id="255457"/>
    <lineage>
        <taxon>Bacteria</taxon>
        <taxon>Pseudomonadati</taxon>
        <taxon>Pseudomonadota</taxon>
        <taxon>Alphaproteobacteria</taxon>
        <taxon>Hyphomicrobiales</taxon>
        <taxon>Brucellaceae</taxon>
        <taxon>Brucella/Ochrobactrum group</taxon>
        <taxon>Brucella</taxon>
    </lineage>
</organism>
<gene>
    <name evidence="1" type="ORF">CES86_5147</name>
</gene>
<dbReference type="Proteomes" id="UP000216363">
    <property type="component" value="Unassembled WGS sequence"/>
</dbReference>
<dbReference type="EMBL" id="NNRN01000063">
    <property type="protein sequence ID" value="OYR24103.1"/>
    <property type="molecule type" value="Genomic_DNA"/>
</dbReference>
<protein>
    <submittedName>
        <fullName evidence="1">Uncharacterized protein</fullName>
    </submittedName>
</protein>
<dbReference type="AlphaFoldDB" id="A0A256GAJ0"/>
<proteinExistence type="predicted"/>